<keyword evidence="3" id="KW-0862">Zinc</keyword>
<evidence type="ECO:0000256" key="4">
    <source>
        <dbReference type="ARBA" id="ARBA00023239"/>
    </source>
</evidence>
<dbReference type="GO" id="GO:0046872">
    <property type="term" value="F:metal ion binding"/>
    <property type="evidence" value="ECO:0007669"/>
    <property type="project" value="UniProtKB-KW"/>
</dbReference>
<evidence type="ECO:0000313" key="6">
    <source>
        <dbReference type="EMBL" id="ACB96167.1"/>
    </source>
</evidence>
<dbReference type="HOGENOM" id="CLU_055491_8_0_5"/>
<evidence type="ECO:0000256" key="1">
    <source>
        <dbReference type="ARBA" id="ARBA00005495"/>
    </source>
</evidence>
<dbReference type="RefSeq" id="WP_012385520.1">
    <property type="nucleotide sequence ID" value="NC_010581.1"/>
</dbReference>
<proteinExistence type="inferred from homology"/>
<dbReference type="Gene3D" id="3.90.1590.10">
    <property type="entry name" value="glutathione-dependent formaldehyde- activating enzyme (gfa)"/>
    <property type="match status" value="1"/>
</dbReference>
<keyword evidence="2" id="KW-0479">Metal-binding</keyword>
<sequence>MANNPTVMRASCECGTCVVEAKQAPRVRLNCHCTICQAFTGDTYSDVMVLPASQAVLRNEDQIFYQKYKRFGFPPPNLRRGRCRKCEKPFIETWGFGNYNILLFIRVACIDQKEALPLPEGHLFYEHRFKDINDGIAKHEGYFDSLRALAKMIVHAL</sequence>
<evidence type="ECO:0000256" key="3">
    <source>
        <dbReference type="ARBA" id="ARBA00022833"/>
    </source>
</evidence>
<protein>
    <recommendedName>
        <fullName evidence="5">CENP-V/GFA domain-containing protein</fullName>
    </recommendedName>
</protein>
<comment type="similarity">
    <text evidence="1">Belongs to the Gfa family.</text>
</comment>
<reference evidence="7" key="1">
    <citation type="submission" date="2008-03" db="EMBL/GenBank/DDBJ databases">
        <title>Complete sequence of chromosome of Beijerinckia indica subsp. indica ATCC 9039.</title>
        <authorList>
            <consortium name="US DOE Joint Genome Institute"/>
            <person name="Copeland A."/>
            <person name="Lucas S."/>
            <person name="Lapidus A."/>
            <person name="Glavina del Rio T."/>
            <person name="Dalin E."/>
            <person name="Tice H."/>
            <person name="Bruce D."/>
            <person name="Goodwin L."/>
            <person name="Pitluck S."/>
            <person name="LaButti K."/>
            <person name="Schmutz J."/>
            <person name="Larimer F."/>
            <person name="Land M."/>
            <person name="Hauser L."/>
            <person name="Kyrpides N."/>
            <person name="Mikhailova N."/>
            <person name="Dunfield P.F."/>
            <person name="Dedysh S.N."/>
            <person name="Liesack W."/>
            <person name="Saw J.H."/>
            <person name="Alam M."/>
            <person name="Chen Y."/>
            <person name="Murrell J.C."/>
            <person name="Richardson P."/>
        </authorList>
    </citation>
    <scope>NUCLEOTIDE SEQUENCE [LARGE SCALE GENOMIC DNA]</scope>
    <source>
        <strain evidence="7">ATCC 9039 / DSM 1715 / NCIMB 8712</strain>
    </source>
</reference>
<dbReference type="AlphaFoldDB" id="B2IIV5"/>
<dbReference type="OrthoDB" id="9807246at2"/>
<dbReference type="eggNOG" id="COG3791">
    <property type="taxonomic scope" value="Bacteria"/>
</dbReference>
<accession>B2IIV5</accession>
<reference evidence="6 7" key="2">
    <citation type="journal article" date="2010" name="J. Bacteriol.">
        <title>Complete genome sequence of Beijerinckia indica subsp. indica.</title>
        <authorList>
            <person name="Tamas I."/>
            <person name="Dedysh S.N."/>
            <person name="Liesack W."/>
            <person name="Stott M.B."/>
            <person name="Alam M."/>
            <person name="Murrell J.C."/>
            <person name="Dunfield P.F."/>
        </authorList>
    </citation>
    <scope>NUCLEOTIDE SEQUENCE [LARGE SCALE GENOMIC DNA]</scope>
    <source>
        <strain evidence="7">ATCC 9039 / DSM 1715 / NCIMB 8712</strain>
    </source>
</reference>
<dbReference type="GO" id="GO:0016846">
    <property type="term" value="F:carbon-sulfur lyase activity"/>
    <property type="evidence" value="ECO:0007669"/>
    <property type="project" value="InterPro"/>
</dbReference>
<dbReference type="STRING" id="395963.Bind_2565"/>
<dbReference type="KEGG" id="bid:Bind_2565"/>
<dbReference type="EMBL" id="CP001016">
    <property type="protein sequence ID" value="ACB96167.1"/>
    <property type="molecule type" value="Genomic_DNA"/>
</dbReference>
<gene>
    <name evidence="6" type="ordered locus">Bind_2565</name>
</gene>
<feature type="domain" description="CENP-V/GFA" evidence="5">
    <location>
        <begin position="8"/>
        <end position="126"/>
    </location>
</feature>
<dbReference type="InterPro" id="IPR011057">
    <property type="entry name" value="Mss4-like_sf"/>
</dbReference>
<keyword evidence="4" id="KW-0456">Lyase</keyword>
<organism evidence="6 7">
    <name type="scientific">Beijerinckia indica subsp. indica (strain ATCC 9039 / DSM 1715 / NCIMB 8712)</name>
    <dbReference type="NCBI Taxonomy" id="395963"/>
    <lineage>
        <taxon>Bacteria</taxon>
        <taxon>Pseudomonadati</taxon>
        <taxon>Pseudomonadota</taxon>
        <taxon>Alphaproteobacteria</taxon>
        <taxon>Hyphomicrobiales</taxon>
        <taxon>Beijerinckiaceae</taxon>
        <taxon>Beijerinckia</taxon>
    </lineage>
</organism>
<dbReference type="Pfam" id="PF04828">
    <property type="entry name" value="GFA"/>
    <property type="match status" value="1"/>
</dbReference>
<dbReference type="SUPFAM" id="SSF51316">
    <property type="entry name" value="Mss4-like"/>
    <property type="match status" value="1"/>
</dbReference>
<evidence type="ECO:0000313" key="7">
    <source>
        <dbReference type="Proteomes" id="UP000001695"/>
    </source>
</evidence>
<name>B2IIV5_BEII9</name>
<evidence type="ECO:0000259" key="5">
    <source>
        <dbReference type="PROSITE" id="PS51891"/>
    </source>
</evidence>
<dbReference type="PANTHER" id="PTHR33337">
    <property type="entry name" value="GFA DOMAIN-CONTAINING PROTEIN"/>
    <property type="match status" value="1"/>
</dbReference>
<dbReference type="Proteomes" id="UP000001695">
    <property type="component" value="Chromosome"/>
</dbReference>
<dbReference type="PROSITE" id="PS51891">
    <property type="entry name" value="CENP_V_GFA"/>
    <property type="match status" value="1"/>
</dbReference>
<dbReference type="InterPro" id="IPR006913">
    <property type="entry name" value="CENP-V/GFA"/>
</dbReference>
<evidence type="ECO:0000256" key="2">
    <source>
        <dbReference type="ARBA" id="ARBA00022723"/>
    </source>
</evidence>
<dbReference type="PANTHER" id="PTHR33337:SF40">
    <property type="entry name" value="CENP-V_GFA DOMAIN-CONTAINING PROTEIN-RELATED"/>
    <property type="match status" value="1"/>
</dbReference>
<keyword evidence="7" id="KW-1185">Reference proteome</keyword>